<dbReference type="PROSITE" id="PS01031">
    <property type="entry name" value="SHSP"/>
    <property type="match status" value="1"/>
</dbReference>
<dbReference type="Proteomes" id="UP000032503">
    <property type="component" value="Unassembled WGS sequence"/>
</dbReference>
<dbReference type="RefSeq" id="WP_044443519.1">
    <property type="nucleotide sequence ID" value="NZ_FUYG01000016.1"/>
</dbReference>
<reference evidence="4" key="2">
    <citation type="submission" date="2015-02" db="EMBL/GenBank/DDBJ databases">
        <authorList>
            <person name="Vasilyev I.Y."/>
            <person name="Siniagina M.N."/>
            <person name="Malanin S.Y."/>
            <person name="Boulygina E.A."/>
            <person name="Grygoryeva T.V."/>
            <person name="Yarullina D.R."/>
            <person name="Ilinskaya O.N."/>
        </authorList>
    </citation>
    <scope>NUCLEOTIDE SEQUENCE</scope>
    <source>
        <strain evidence="4">VKM Ac-1804</strain>
    </source>
</reference>
<reference evidence="5" key="4">
    <citation type="submission" date="2017-02" db="EMBL/GenBank/DDBJ databases">
        <authorList>
            <person name="Peterson S.W."/>
        </authorList>
    </citation>
    <scope>NUCLEOTIDE SEQUENCE [LARGE SCALE GENOMIC DNA]</scope>
    <source>
        <strain evidence="5">VKM Ac-2052</strain>
    </source>
</reference>
<dbReference type="Gene3D" id="2.60.40.790">
    <property type="match status" value="1"/>
</dbReference>
<protein>
    <submittedName>
        <fullName evidence="4 5">Heat-shock protein Hsp20</fullName>
    </submittedName>
</protein>
<sequence length="143" mass="15640">MAMSFDPFSELDRIAGDLLTFRPGPKFMPVDLYRDGDQYVLSADLPGIDPGSVDVDVDGQLLTIRAKRTGAAHEGVKWLAQERPSGDYLRQFSLGDGVDSEKISASYDNGVLSVIIPVSERAKPRKIEVKAARTADEQKTLTV</sequence>
<dbReference type="AlphaFoldDB" id="A0A1T4YNH0"/>
<comment type="similarity">
    <text evidence="1 2">Belongs to the small heat shock protein (HSP20) family.</text>
</comment>
<dbReference type="Proteomes" id="UP000189735">
    <property type="component" value="Unassembled WGS sequence"/>
</dbReference>
<organism evidence="5 7">
    <name type="scientific">Agreia bicolorata</name>
    <dbReference type="NCBI Taxonomy" id="110935"/>
    <lineage>
        <taxon>Bacteria</taxon>
        <taxon>Bacillati</taxon>
        <taxon>Actinomycetota</taxon>
        <taxon>Actinomycetes</taxon>
        <taxon>Micrococcales</taxon>
        <taxon>Microbacteriaceae</taxon>
        <taxon>Agreia</taxon>
    </lineage>
</organism>
<evidence type="ECO:0000256" key="2">
    <source>
        <dbReference type="RuleBase" id="RU003616"/>
    </source>
</evidence>
<dbReference type="InterPro" id="IPR031107">
    <property type="entry name" value="Small_HSP"/>
</dbReference>
<keyword evidence="5" id="KW-0346">Stress response</keyword>
<reference evidence="4 6" key="1">
    <citation type="journal article" date="2001" name="Int. J. Syst. Evol. Microbiol.">
        <title>Agreia bicolorata gen. nov., sp. nov., to accommodate actinobacteria isolated from narrow reed grass infected by the nematode Heteroanguina graminophila.</title>
        <authorList>
            <person name="Evtushenko L.I."/>
            <person name="Dorofeeva L.V."/>
            <person name="Dobrovolskaya T.G."/>
            <person name="Streshinskaya G.M."/>
            <person name="Subbotin S.A."/>
            <person name="Tiedje J.M."/>
        </authorList>
    </citation>
    <scope>NUCLEOTIDE SEQUENCE [LARGE SCALE GENOMIC DNA]</scope>
    <source>
        <strain evidence="4 6">VKM Ac-1804</strain>
    </source>
</reference>
<evidence type="ECO:0000259" key="3">
    <source>
        <dbReference type="PROSITE" id="PS01031"/>
    </source>
</evidence>
<accession>A0A1T4YNH0</accession>
<dbReference type="SUPFAM" id="SSF49764">
    <property type="entry name" value="HSP20-like chaperones"/>
    <property type="match status" value="1"/>
</dbReference>
<name>A0A1T4YNH0_9MICO</name>
<evidence type="ECO:0000313" key="6">
    <source>
        <dbReference type="Proteomes" id="UP000032503"/>
    </source>
</evidence>
<dbReference type="EMBL" id="FUYG01000016">
    <property type="protein sequence ID" value="SKB03377.1"/>
    <property type="molecule type" value="Genomic_DNA"/>
</dbReference>
<dbReference type="InterPro" id="IPR002068">
    <property type="entry name" value="A-crystallin/Hsp20_dom"/>
</dbReference>
<evidence type="ECO:0000313" key="5">
    <source>
        <dbReference type="EMBL" id="SKB03377.1"/>
    </source>
</evidence>
<evidence type="ECO:0000313" key="7">
    <source>
        <dbReference type="Proteomes" id="UP000189735"/>
    </source>
</evidence>
<proteinExistence type="inferred from homology"/>
<dbReference type="Pfam" id="PF00011">
    <property type="entry name" value="HSP20"/>
    <property type="match status" value="1"/>
</dbReference>
<dbReference type="InterPro" id="IPR008978">
    <property type="entry name" value="HSP20-like_chaperone"/>
</dbReference>
<reference evidence="7" key="3">
    <citation type="submission" date="2017-02" db="EMBL/GenBank/DDBJ databases">
        <authorList>
            <person name="Varghese N."/>
            <person name="Submissions S."/>
        </authorList>
    </citation>
    <scope>NUCLEOTIDE SEQUENCE [LARGE SCALE GENOMIC DNA]</scope>
    <source>
        <strain evidence="7">VKM Ac-2052</strain>
    </source>
</reference>
<gene>
    <name evidence="5" type="ORF">SAMN06295879_3713</name>
    <name evidence="4" type="ORF">TZ00_16800</name>
</gene>
<dbReference type="CDD" id="cd06464">
    <property type="entry name" value="ACD_sHsps-like"/>
    <property type="match status" value="1"/>
</dbReference>
<evidence type="ECO:0000256" key="1">
    <source>
        <dbReference type="PROSITE-ProRule" id="PRU00285"/>
    </source>
</evidence>
<keyword evidence="6" id="KW-1185">Reference proteome</keyword>
<dbReference type="EMBL" id="JYFC01000009">
    <property type="protein sequence ID" value="KJC63044.1"/>
    <property type="molecule type" value="Genomic_DNA"/>
</dbReference>
<evidence type="ECO:0000313" key="4">
    <source>
        <dbReference type="EMBL" id="KJC63044.1"/>
    </source>
</evidence>
<dbReference type="PANTHER" id="PTHR11527">
    <property type="entry name" value="HEAT-SHOCK PROTEIN 20 FAMILY MEMBER"/>
    <property type="match status" value="1"/>
</dbReference>
<feature type="domain" description="SHSP" evidence="3">
    <location>
        <begin position="21"/>
        <end position="132"/>
    </location>
</feature>